<gene>
    <name evidence="2" type="ORF">ACIGXA_15125</name>
</gene>
<feature type="transmembrane region" description="Helical" evidence="1">
    <location>
        <begin position="88"/>
        <end position="112"/>
    </location>
</feature>
<evidence type="ECO:0000313" key="3">
    <source>
        <dbReference type="Proteomes" id="UP001614394"/>
    </source>
</evidence>
<dbReference type="Proteomes" id="UP001614394">
    <property type="component" value="Unassembled WGS sequence"/>
</dbReference>
<protein>
    <recommendedName>
        <fullName evidence="4">Integral membrane protein</fullName>
    </recommendedName>
</protein>
<evidence type="ECO:0000256" key="1">
    <source>
        <dbReference type="SAM" id="Phobius"/>
    </source>
</evidence>
<evidence type="ECO:0000313" key="2">
    <source>
        <dbReference type="EMBL" id="MFI9101845.1"/>
    </source>
</evidence>
<organism evidence="2 3">
    <name type="scientific">Streptomyces fildesensis</name>
    <dbReference type="NCBI Taxonomy" id="375757"/>
    <lineage>
        <taxon>Bacteria</taxon>
        <taxon>Bacillati</taxon>
        <taxon>Actinomycetota</taxon>
        <taxon>Actinomycetes</taxon>
        <taxon>Kitasatosporales</taxon>
        <taxon>Streptomycetaceae</taxon>
        <taxon>Streptomyces</taxon>
    </lineage>
</organism>
<dbReference type="RefSeq" id="WP_399648760.1">
    <property type="nucleotide sequence ID" value="NZ_JBITYG010000004.1"/>
</dbReference>
<feature type="transmembrane region" description="Helical" evidence="1">
    <location>
        <begin position="34"/>
        <end position="51"/>
    </location>
</feature>
<keyword evidence="1" id="KW-0472">Membrane</keyword>
<feature type="transmembrane region" description="Helical" evidence="1">
    <location>
        <begin position="12"/>
        <end position="28"/>
    </location>
</feature>
<name>A0ABW8C5Z0_9ACTN</name>
<sequence length="124" mass="12635">METSRGPVKITLAMLVLMAVSILVQMAAGADYPVVPPGAVIPLVAAGLLVWRPRLWTAAIATAVGLFIGIGSITTPNTGDHLGSGNGVLIASTVVQLAALLGIVIAGAVSVLRMNRRKESAVRA</sequence>
<keyword evidence="3" id="KW-1185">Reference proteome</keyword>
<accession>A0ABW8C5Z0</accession>
<feature type="transmembrane region" description="Helical" evidence="1">
    <location>
        <begin position="58"/>
        <end position="76"/>
    </location>
</feature>
<proteinExistence type="predicted"/>
<keyword evidence="1" id="KW-0812">Transmembrane</keyword>
<keyword evidence="1" id="KW-1133">Transmembrane helix</keyword>
<comment type="caution">
    <text evidence="2">The sequence shown here is derived from an EMBL/GenBank/DDBJ whole genome shotgun (WGS) entry which is preliminary data.</text>
</comment>
<dbReference type="EMBL" id="JBITYG010000004">
    <property type="protein sequence ID" value="MFI9101845.1"/>
    <property type="molecule type" value="Genomic_DNA"/>
</dbReference>
<reference evidence="2 3" key="1">
    <citation type="submission" date="2024-10" db="EMBL/GenBank/DDBJ databases">
        <title>The Natural Products Discovery Center: Release of the First 8490 Sequenced Strains for Exploring Actinobacteria Biosynthetic Diversity.</title>
        <authorList>
            <person name="Kalkreuter E."/>
            <person name="Kautsar S.A."/>
            <person name="Yang D."/>
            <person name="Bader C.D."/>
            <person name="Teijaro C.N."/>
            <person name="Fluegel L."/>
            <person name="Davis C.M."/>
            <person name="Simpson J.R."/>
            <person name="Lauterbach L."/>
            <person name="Steele A.D."/>
            <person name="Gui C."/>
            <person name="Meng S."/>
            <person name="Li G."/>
            <person name="Viehrig K."/>
            <person name="Ye F."/>
            <person name="Su P."/>
            <person name="Kiefer A.F."/>
            <person name="Nichols A."/>
            <person name="Cepeda A.J."/>
            <person name="Yan W."/>
            <person name="Fan B."/>
            <person name="Jiang Y."/>
            <person name="Adhikari A."/>
            <person name="Zheng C.-J."/>
            <person name="Schuster L."/>
            <person name="Cowan T.M."/>
            <person name="Smanski M.J."/>
            <person name="Chevrette M.G."/>
            <person name="De Carvalho L.P.S."/>
            <person name="Shen B."/>
        </authorList>
    </citation>
    <scope>NUCLEOTIDE SEQUENCE [LARGE SCALE GENOMIC DNA]</scope>
    <source>
        <strain evidence="2 3">NPDC053399</strain>
    </source>
</reference>
<evidence type="ECO:0008006" key="4">
    <source>
        <dbReference type="Google" id="ProtNLM"/>
    </source>
</evidence>